<evidence type="ECO:0000256" key="3">
    <source>
        <dbReference type="ARBA" id="ARBA00023002"/>
    </source>
</evidence>
<dbReference type="GO" id="GO:0016491">
    <property type="term" value="F:oxidoreductase activity"/>
    <property type="evidence" value="ECO:0007669"/>
    <property type="project" value="UniProtKB-KW"/>
</dbReference>
<accession>A0A0D2AAN9</accession>
<dbReference type="VEuPathDB" id="FungiDB:PV09_04973"/>
<protein>
    <recommendedName>
        <fullName evidence="6">NAD(P)-binding protein</fullName>
    </recommendedName>
</protein>
<dbReference type="Pfam" id="PF00106">
    <property type="entry name" value="adh_short"/>
    <property type="match status" value="1"/>
</dbReference>
<dbReference type="GeneID" id="27312946"/>
<evidence type="ECO:0008006" key="6">
    <source>
        <dbReference type="Google" id="ProtNLM"/>
    </source>
</evidence>
<organism evidence="4 5">
    <name type="scientific">Verruconis gallopava</name>
    <dbReference type="NCBI Taxonomy" id="253628"/>
    <lineage>
        <taxon>Eukaryota</taxon>
        <taxon>Fungi</taxon>
        <taxon>Dikarya</taxon>
        <taxon>Ascomycota</taxon>
        <taxon>Pezizomycotina</taxon>
        <taxon>Dothideomycetes</taxon>
        <taxon>Pleosporomycetidae</taxon>
        <taxon>Venturiales</taxon>
        <taxon>Sympoventuriaceae</taxon>
        <taxon>Verruconis</taxon>
    </lineage>
</organism>
<keyword evidence="3" id="KW-0560">Oxidoreductase</keyword>
<dbReference type="Proteomes" id="UP000053259">
    <property type="component" value="Unassembled WGS sequence"/>
</dbReference>
<gene>
    <name evidence="4" type="ORF">PV09_04973</name>
</gene>
<comment type="similarity">
    <text evidence="1">Belongs to the short-chain dehydrogenases/reductases (SDR) family.</text>
</comment>
<reference evidence="4 5" key="1">
    <citation type="submission" date="2015-01" db="EMBL/GenBank/DDBJ databases">
        <title>The Genome Sequence of Ochroconis gallopava CBS43764.</title>
        <authorList>
            <consortium name="The Broad Institute Genomics Platform"/>
            <person name="Cuomo C."/>
            <person name="de Hoog S."/>
            <person name="Gorbushina A."/>
            <person name="Stielow B."/>
            <person name="Teixiera M."/>
            <person name="Abouelleil A."/>
            <person name="Chapman S.B."/>
            <person name="Priest M."/>
            <person name="Young S.K."/>
            <person name="Wortman J."/>
            <person name="Nusbaum C."/>
            <person name="Birren B."/>
        </authorList>
    </citation>
    <scope>NUCLEOTIDE SEQUENCE [LARGE SCALE GENOMIC DNA]</scope>
    <source>
        <strain evidence="4 5">CBS 43764</strain>
    </source>
</reference>
<dbReference type="InterPro" id="IPR036291">
    <property type="entry name" value="NAD(P)-bd_dom_sf"/>
</dbReference>
<name>A0A0D2AAN9_9PEZI</name>
<sequence>MGAKWTQFFPPKPALTKENFPSQAGKVLIVTGGNTGIGFELVKILYSKGGTVYTAARSVESISNAITSIKSECQTSEPKGKLKSLVVNLSDLNLVSVAAASFLGQETRLDVLFNNAGIAQVPAGSLSTARNLPKGWVRIVWTSSSIVDIAGPPGGVSLDELIPGNYNEDKAHNYSASKAGNRMLASEFSKRHCESEGIISITQNPGNLKTKSWDTVPLLKFIFGPLLHDARFGAYTEIWCGMSEEVKVEDGGRFAIPWGRWHPDPRKDVLESLKGKD</sequence>
<dbReference type="STRING" id="253628.A0A0D2AAN9"/>
<dbReference type="EMBL" id="KN847543">
    <property type="protein sequence ID" value="KIW03650.1"/>
    <property type="molecule type" value="Genomic_DNA"/>
</dbReference>
<dbReference type="InterPro" id="IPR002347">
    <property type="entry name" value="SDR_fam"/>
</dbReference>
<evidence type="ECO:0000256" key="2">
    <source>
        <dbReference type="ARBA" id="ARBA00022857"/>
    </source>
</evidence>
<dbReference type="AlphaFoldDB" id="A0A0D2AAN9"/>
<dbReference type="PANTHER" id="PTHR24320">
    <property type="entry name" value="RETINOL DEHYDROGENASE"/>
    <property type="match status" value="1"/>
</dbReference>
<dbReference type="PRINTS" id="PR00081">
    <property type="entry name" value="GDHRDH"/>
</dbReference>
<dbReference type="RefSeq" id="XP_016213519.1">
    <property type="nucleotide sequence ID" value="XM_016358418.1"/>
</dbReference>
<evidence type="ECO:0000313" key="5">
    <source>
        <dbReference type="Proteomes" id="UP000053259"/>
    </source>
</evidence>
<dbReference type="SUPFAM" id="SSF51735">
    <property type="entry name" value="NAD(P)-binding Rossmann-fold domains"/>
    <property type="match status" value="1"/>
</dbReference>
<dbReference type="Gene3D" id="3.40.50.720">
    <property type="entry name" value="NAD(P)-binding Rossmann-like Domain"/>
    <property type="match status" value="1"/>
</dbReference>
<dbReference type="InParanoid" id="A0A0D2AAN9"/>
<keyword evidence="5" id="KW-1185">Reference proteome</keyword>
<dbReference type="PANTHER" id="PTHR24320:SF236">
    <property type="entry name" value="SHORT-CHAIN DEHYDROGENASE-RELATED"/>
    <property type="match status" value="1"/>
</dbReference>
<dbReference type="OrthoDB" id="191139at2759"/>
<evidence type="ECO:0000256" key="1">
    <source>
        <dbReference type="ARBA" id="ARBA00006484"/>
    </source>
</evidence>
<keyword evidence="2" id="KW-0521">NADP</keyword>
<dbReference type="HOGENOM" id="CLU_010194_44_6_1"/>
<proteinExistence type="inferred from homology"/>
<evidence type="ECO:0000313" key="4">
    <source>
        <dbReference type="EMBL" id="KIW03650.1"/>
    </source>
</evidence>